<evidence type="ECO:0000259" key="3">
    <source>
        <dbReference type="PROSITE" id="PS50054"/>
    </source>
</evidence>
<dbReference type="PROSITE" id="PS50056">
    <property type="entry name" value="TYR_PHOSPHATASE_2"/>
    <property type="match status" value="1"/>
</dbReference>
<dbReference type="Gene3D" id="3.90.190.10">
    <property type="entry name" value="Protein tyrosine phosphatase superfamily"/>
    <property type="match status" value="1"/>
</dbReference>
<dbReference type="InterPro" id="IPR029021">
    <property type="entry name" value="Prot-tyrosine_phosphatase-like"/>
</dbReference>
<protein>
    <recommendedName>
        <fullName evidence="7">Protein-tyrosine-phosphatase</fullName>
    </recommendedName>
</protein>
<organism evidence="5 6">
    <name type="scientific">Batrachochytrium salamandrivorans</name>
    <dbReference type="NCBI Taxonomy" id="1357716"/>
    <lineage>
        <taxon>Eukaryota</taxon>
        <taxon>Fungi</taxon>
        <taxon>Fungi incertae sedis</taxon>
        <taxon>Chytridiomycota</taxon>
        <taxon>Chytridiomycota incertae sedis</taxon>
        <taxon>Chytridiomycetes</taxon>
        <taxon>Rhizophydiales</taxon>
        <taxon>Rhizophydiales incertae sedis</taxon>
        <taxon>Batrachochytrium</taxon>
    </lineage>
</organism>
<dbReference type="PROSITE" id="PS00383">
    <property type="entry name" value="TYR_PHOSPHATASE_1"/>
    <property type="match status" value="1"/>
</dbReference>
<dbReference type="InterPro" id="IPR020422">
    <property type="entry name" value="TYR_PHOSPHATASE_DUAL_dom"/>
</dbReference>
<dbReference type="PRINTS" id="PR00700">
    <property type="entry name" value="PRTYPHPHTASE"/>
</dbReference>
<feature type="region of interest" description="Disordered" evidence="2">
    <location>
        <begin position="318"/>
        <end position="360"/>
    </location>
</feature>
<evidence type="ECO:0000259" key="4">
    <source>
        <dbReference type="PROSITE" id="PS50056"/>
    </source>
</evidence>
<dbReference type="SUPFAM" id="SSF52799">
    <property type="entry name" value="(Phosphotyrosine protein) phosphatases II"/>
    <property type="match status" value="1"/>
</dbReference>
<dbReference type="PANTHER" id="PTHR23339">
    <property type="entry name" value="TYROSINE SPECIFIC PROTEIN PHOSPHATASE AND DUAL SPECIFICITY PROTEIN PHOSPHATASE"/>
    <property type="match status" value="1"/>
</dbReference>
<dbReference type="InterPro" id="IPR000387">
    <property type="entry name" value="Tyr_Pase_dom"/>
</dbReference>
<dbReference type="EMBL" id="JAFCIX010000172">
    <property type="protein sequence ID" value="KAH6596997.1"/>
    <property type="molecule type" value="Genomic_DNA"/>
</dbReference>
<dbReference type="PROSITE" id="PS50054">
    <property type="entry name" value="TYR_PHOSPHATASE_DUAL"/>
    <property type="match status" value="1"/>
</dbReference>
<evidence type="ECO:0000313" key="6">
    <source>
        <dbReference type="Proteomes" id="UP001648503"/>
    </source>
</evidence>
<dbReference type="InterPro" id="IPR000242">
    <property type="entry name" value="PTP_cat"/>
</dbReference>
<name>A0ABQ8FEP5_9FUNG</name>
<evidence type="ECO:0000256" key="1">
    <source>
        <dbReference type="ARBA" id="ARBA00022801"/>
    </source>
</evidence>
<dbReference type="SMART" id="SM00404">
    <property type="entry name" value="PTPc_motif"/>
    <property type="match status" value="1"/>
</dbReference>
<keyword evidence="1" id="KW-0378">Hydrolase</keyword>
<accession>A0ABQ8FEP5</accession>
<comment type="caution">
    <text evidence="5">The sequence shown here is derived from an EMBL/GenBank/DDBJ whole genome shotgun (WGS) entry which is preliminary data.</text>
</comment>
<dbReference type="InterPro" id="IPR016130">
    <property type="entry name" value="Tyr_Pase_AS"/>
</dbReference>
<dbReference type="Pfam" id="PF22784">
    <property type="entry name" value="PTP-SAK"/>
    <property type="match status" value="1"/>
</dbReference>
<evidence type="ECO:0000256" key="2">
    <source>
        <dbReference type="SAM" id="MobiDB-lite"/>
    </source>
</evidence>
<keyword evidence="6" id="KW-1185">Reference proteome</keyword>
<gene>
    <name evidence="5" type="ORF">BASA50_004755</name>
</gene>
<dbReference type="InterPro" id="IPR050561">
    <property type="entry name" value="PTP"/>
</dbReference>
<evidence type="ECO:0000313" key="5">
    <source>
        <dbReference type="EMBL" id="KAH6596997.1"/>
    </source>
</evidence>
<evidence type="ECO:0008006" key="7">
    <source>
        <dbReference type="Google" id="ProtNLM"/>
    </source>
</evidence>
<dbReference type="InterPro" id="IPR057023">
    <property type="entry name" value="PTP-SAK"/>
</dbReference>
<sequence length="548" mass="60228">MASTLAAICPISDLAALRMQREGSCDVTNDAADTDSLNNLDESASKHCQLQTAVVPTVASEETATEASERREPVHPKKWRVAMGQAQPPIELYPQSKDLPWHFSWVDDGMLGGMSAPTDRVHYPALLQEGVGLIVNVTEDHIAPLTRANGNYSRNGCVQCHFVSSIECDTDLLCDIKACHGLDSLFIPVHDGCVPSYEQLQVFLTHAREYIAQGLKVVVHCQAGVGRTGVFLAVFIMEKYQCSAQEAIDRLRSERPQSMQFHPDDWYTEPFRLWNSSVFRRNYIQERFIYRYHQDVMETRVPQPSNASPIAEKLDQLGFMPPSSSRELDRKHSASSSTEGSVRTDDTCPELGDDGASISHATTRSTSFSTVIGDDCDAQDSLLATQCKQVSLQLSASTSLLSLDSDCEAGLEPTDDGASAYSYEGHSIPDTVDLDLVDAEVDLILDHLLERRSHQGDFVRYPEIYQSDSVCHLCRGVASIGPVRLCGPDVSPTISSALIQSAGHCMDYELTSGRASISQESIMDMTLDTTSSNISMLDMLPMISELCI</sequence>
<reference evidence="5 6" key="1">
    <citation type="submission" date="2021-02" db="EMBL/GenBank/DDBJ databases">
        <title>Variation within the Batrachochytrium salamandrivorans European outbreak.</title>
        <authorList>
            <person name="Kelly M."/>
            <person name="Pasmans F."/>
            <person name="Shea T.P."/>
            <person name="Munoz J.F."/>
            <person name="Carranza S."/>
            <person name="Cuomo C.A."/>
            <person name="Martel A."/>
        </authorList>
    </citation>
    <scope>NUCLEOTIDE SEQUENCE [LARGE SCALE GENOMIC DNA]</scope>
    <source>
        <strain evidence="5 6">AMFP18/2</strain>
    </source>
</reference>
<feature type="domain" description="Tyrosine-protein phosphatase" evidence="3">
    <location>
        <begin position="102"/>
        <end position="280"/>
    </location>
</feature>
<dbReference type="InterPro" id="IPR003595">
    <property type="entry name" value="Tyr_Pase_cat"/>
</dbReference>
<dbReference type="Proteomes" id="UP001648503">
    <property type="component" value="Unassembled WGS sequence"/>
</dbReference>
<feature type="domain" description="Tyrosine specific protein phosphatases" evidence="4">
    <location>
        <begin position="201"/>
        <end position="260"/>
    </location>
</feature>
<proteinExistence type="predicted"/>